<dbReference type="InterPro" id="IPR009061">
    <property type="entry name" value="DNA-bd_dom_put_sf"/>
</dbReference>
<dbReference type="InterPro" id="IPR047057">
    <property type="entry name" value="MerR_fam"/>
</dbReference>
<dbReference type="InterPro" id="IPR000551">
    <property type="entry name" value="MerR-type_HTH_dom"/>
</dbReference>
<reference evidence="3 4" key="1">
    <citation type="submission" date="2018-03" db="EMBL/GenBank/DDBJ databases">
        <title>Genomic Encyclopedia of Type Strains, Phase III (KMG-III): the genomes of soil and plant-associated and newly described type strains.</title>
        <authorList>
            <person name="Whitman W."/>
        </authorList>
    </citation>
    <scope>NUCLEOTIDE SEQUENCE [LARGE SCALE GENOMIC DNA]</scope>
    <source>
        <strain evidence="3 4">CGMCC 4.7097</strain>
    </source>
</reference>
<dbReference type="SMART" id="SM00422">
    <property type="entry name" value="HTH_MERR"/>
    <property type="match status" value="1"/>
</dbReference>
<dbReference type="Pfam" id="PF13411">
    <property type="entry name" value="MerR_1"/>
    <property type="match status" value="1"/>
</dbReference>
<dbReference type="OrthoDB" id="9800334at2"/>
<comment type="caution">
    <text evidence="3">The sequence shown here is derived from an EMBL/GenBank/DDBJ whole genome shotgun (WGS) entry which is preliminary data.</text>
</comment>
<feature type="domain" description="HTH merR-type" evidence="2">
    <location>
        <begin position="1"/>
        <end position="71"/>
    </location>
</feature>
<dbReference type="SUPFAM" id="SSF46955">
    <property type="entry name" value="Putative DNA-binding domain"/>
    <property type="match status" value="1"/>
</dbReference>
<dbReference type="Gene3D" id="1.10.1660.10">
    <property type="match status" value="1"/>
</dbReference>
<evidence type="ECO:0000259" key="2">
    <source>
        <dbReference type="PROSITE" id="PS50937"/>
    </source>
</evidence>
<proteinExistence type="predicted"/>
<dbReference type="InterPro" id="IPR036594">
    <property type="entry name" value="Meth_synthase_dom"/>
</dbReference>
<keyword evidence="1 3" id="KW-0238">DNA-binding</keyword>
<dbReference type="Proteomes" id="UP000241118">
    <property type="component" value="Unassembled WGS sequence"/>
</dbReference>
<gene>
    <name evidence="3" type="ORF">B0I31_11988</name>
</gene>
<keyword evidence="4" id="KW-1185">Reference proteome</keyword>
<dbReference type="Gene3D" id="3.40.50.280">
    <property type="entry name" value="Cobalamin-binding domain"/>
    <property type="match status" value="1"/>
</dbReference>
<dbReference type="Gene3D" id="1.10.1240.10">
    <property type="entry name" value="Methionine synthase domain"/>
    <property type="match status" value="1"/>
</dbReference>
<accession>A0A2P8HZK9</accession>
<sequence length="288" mass="30752">MSWTPRAVAAMLGISPTTLRTWDQRYGLGPTGRTAGGHRRYRDDEVDRLRRMVALTARGVAPAEAARQAVEPAPEHPRRVGDALTADAARAARRGFFTAADRLDEPRVRRLAADLIAGHGVVASWQSVLAPFLIELGDRVSRRGTGVEVEHLASAGLLHALRGVPYPDGDGTLAALLSCAPDEQHTLALDALGAALSEEDCRWRSLGARVPAAALCDALERLRPAVVVVWAHLADLADAVPIEDLCRRADTVVVAAGPGWDGLALPDAVRRPATLADAVRLIVDQVRV</sequence>
<dbReference type="PANTHER" id="PTHR30204:SF97">
    <property type="entry name" value="MERR FAMILY REGULATORY PROTEIN"/>
    <property type="match status" value="1"/>
</dbReference>
<evidence type="ECO:0000313" key="3">
    <source>
        <dbReference type="EMBL" id="PSL51658.1"/>
    </source>
</evidence>
<evidence type="ECO:0000313" key="4">
    <source>
        <dbReference type="Proteomes" id="UP000241118"/>
    </source>
</evidence>
<dbReference type="AlphaFoldDB" id="A0A2P8HZK9"/>
<dbReference type="RefSeq" id="WP_106619755.1">
    <property type="nucleotide sequence ID" value="NZ_PYAX01000019.1"/>
</dbReference>
<dbReference type="GO" id="GO:0003677">
    <property type="term" value="F:DNA binding"/>
    <property type="evidence" value="ECO:0007669"/>
    <property type="project" value="UniProtKB-KW"/>
</dbReference>
<protein>
    <submittedName>
        <fullName evidence="3">DNA-binding transcriptional MerR regulator</fullName>
    </submittedName>
</protein>
<dbReference type="CDD" id="cd01104">
    <property type="entry name" value="HTH_MlrA-CarA"/>
    <property type="match status" value="1"/>
</dbReference>
<dbReference type="EMBL" id="PYAX01000019">
    <property type="protein sequence ID" value="PSL51658.1"/>
    <property type="molecule type" value="Genomic_DNA"/>
</dbReference>
<dbReference type="GO" id="GO:0003700">
    <property type="term" value="F:DNA-binding transcription factor activity"/>
    <property type="evidence" value="ECO:0007669"/>
    <property type="project" value="InterPro"/>
</dbReference>
<organism evidence="3 4">
    <name type="scientific">Saccharothrix carnea</name>
    <dbReference type="NCBI Taxonomy" id="1280637"/>
    <lineage>
        <taxon>Bacteria</taxon>
        <taxon>Bacillati</taxon>
        <taxon>Actinomycetota</taxon>
        <taxon>Actinomycetes</taxon>
        <taxon>Pseudonocardiales</taxon>
        <taxon>Pseudonocardiaceae</taxon>
        <taxon>Saccharothrix</taxon>
    </lineage>
</organism>
<evidence type="ECO:0000256" key="1">
    <source>
        <dbReference type="ARBA" id="ARBA00023125"/>
    </source>
</evidence>
<dbReference type="PANTHER" id="PTHR30204">
    <property type="entry name" value="REDOX-CYCLING DRUG-SENSING TRANSCRIPTIONAL ACTIVATOR SOXR"/>
    <property type="match status" value="1"/>
</dbReference>
<name>A0A2P8HZK9_SACCR</name>
<dbReference type="PROSITE" id="PS50937">
    <property type="entry name" value="HTH_MERR_2"/>
    <property type="match status" value="1"/>
</dbReference>